<feature type="transmembrane region" description="Helical" evidence="1">
    <location>
        <begin position="109"/>
        <end position="130"/>
    </location>
</feature>
<evidence type="ECO:0000313" key="3">
    <source>
        <dbReference type="Proteomes" id="UP000011200"/>
    </source>
</evidence>
<keyword evidence="1" id="KW-0812">Transmembrane</keyword>
<feature type="transmembrane region" description="Helical" evidence="1">
    <location>
        <begin position="70"/>
        <end position="88"/>
    </location>
</feature>
<reference evidence="3" key="2">
    <citation type="submission" date="2018-03" db="EMBL/GenBank/DDBJ databases">
        <authorList>
            <person name="Derbyshire K."/>
            <person name="Gray T.A."/>
            <person name="Champion M."/>
        </authorList>
    </citation>
    <scope>NUCLEOTIDE SEQUENCE [LARGE SCALE GENOMIC DNA]</scope>
    <source>
        <strain evidence="3">MKD8</strain>
    </source>
</reference>
<proteinExistence type="predicted"/>
<dbReference type="EMBL" id="CP027541">
    <property type="protein sequence ID" value="AWT53752.1"/>
    <property type="molecule type" value="Genomic_DNA"/>
</dbReference>
<reference evidence="2 3" key="1">
    <citation type="journal article" date="2013" name="Genome Announc.">
        <title>Draft genome sequence of MKD8, a conjugal recipient Mycobacterium smegmatis strain.</title>
        <authorList>
            <person name="Gray T.A."/>
            <person name="Palumbo M.J."/>
            <person name="Derbyshire K.M."/>
        </authorList>
    </citation>
    <scope>NUCLEOTIDE SEQUENCE [LARGE SCALE GENOMIC DNA]</scope>
    <source>
        <strain evidence="2 3">MKD8</strain>
    </source>
</reference>
<feature type="transmembrane region" description="Helical" evidence="1">
    <location>
        <begin position="136"/>
        <end position="156"/>
    </location>
</feature>
<dbReference type="AlphaFoldDB" id="A0A2U9PPR7"/>
<dbReference type="RefSeq" id="WP_003894189.1">
    <property type="nucleotide sequence ID" value="NZ_CP027541.1"/>
</dbReference>
<sequence length="270" mass="29566">MAHETVDELPGWDEHLPHFSTHEKGDRITTLPFGPSLLTFFAVVSGLLYVPAGVGGVLFFNSLRQHTSQFIWWLGVLYILYTFLPLLVSGIVTDEATKVVGQRWTAKRIATVPALAGTGLGILGAAIWIGGPTGGWVALAAAACGVIAAIVTLSAWRGIRYTRKRHAWISWMQQYGTRTTGFLREVKFLSRWIDGKPVFTVVVEFPTEHGAQRVTASMVTTTRRVPRAGTAMVVTHRPGTTGADVLIDLDHTRQPRFDPNSAKYTQPSGN</sequence>
<evidence type="ECO:0000313" key="2">
    <source>
        <dbReference type="EMBL" id="AWT53752.1"/>
    </source>
</evidence>
<dbReference type="Proteomes" id="UP000011200">
    <property type="component" value="Chromosome"/>
</dbReference>
<name>A0A2U9PPR7_MYCSE</name>
<keyword evidence="1" id="KW-0472">Membrane</keyword>
<gene>
    <name evidence="2" type="ORF">D806_027740</name>
</gene>
<evidence type="ECO:0000256" key="1">
    <source>
        <dbReference type="SAM" id="Phobius"/>
    </source>
</evidence>
<organism evidence="2 3">
    <name type="scientific">Mycolicibacterium smegmatis (strain MKD8)</name>
    <name type="common">Mycobacterium smegmatis</name>
    <dbReference type="NCBI Taxonomy" id="1214915"/>
    <lineage>
        <taxon>Bacteria</taxon>
        <taxon>Bacillati</taxon>
        <taxon>Actinomycetota</taxon>
        <taxon>Actinomycetes</taxon>
        <taxon>Mycobacteriales</taxon>
        <taxon>Mycobacteriaceae</taxon>
        <taxon>Mycolicibacterium</taxon>
    </lineage>
</organism>
<protein>
    <submittedName>
        <fullName evidence="2">Uncharacterized protein</fullName>
    </submittedName>
</protein>
<feature type="transmembrane region" description="Helical" evidence="1">
    <location>
        <begin position="37"/>
        <end position="58"/>
    </location>
</feature>
<keyword evidence="1" id="KW-1133">Transmembrane helix</keyword>
<accession>A0A2U9PPR7</accession>